<accession>A0A4C1U0M9</accession>
<keyword evidence="3" id="KW-1185">Reference proteome</keyword>
<feature type="compositionally biased region" description="Basic and acidic residues" evidence="1">
    <location>
        <begin position="1"/>
        <end position="17"/>
    </location>
</feature>
<comment type="caution">
    <text evidence="2">The sequence shown here is derived from an EMBL/GenBank/DDBJ whole genome shotgun (WGS) entry which is preliminary data.</text>
</comment>
<evidence type="ECO:0000313" key="3">
    <source>
        <dbReference type="Proteomes" id="UP000299102"/>
    </source>
</evidence>
<gene>
    <name evidence="2" type="ORF">EVAR_75586_1</name>
</gene>
<proteinExistence type="predicted"/>
<dbReference type="Proteomes" id="UP000299102">
    <property type="component" value="Unassembled WGS sequence"/>
</dbReference>
<sequence length="144" mass="16618">MTRHETRLPTLMKRTDGSTDPISCAKAKTNGRRKLLKANSRRGGDHVRRRNIISRRCDRNYEKSPTNVNGAELTEVCRKCRLRRVICLPNAYVITNPFTCTGSIISGLWCDDRPQTRRRDTGAIHMPDNTRRTLNWRSLCHQTP</sequence>
<feature type="region of interest" description="Disordered" evidence="1">
    <location>
        <begin position="1"/>
        <end position="24"/>
    </location>
</feature>
<reference evidence="2 3" key="1">
    <citation type="journal article" date="2019" name="Commun. Biol.">
        <title>The bagworm genome reveals a unique fibroin gene that provides high tensile strength.</title>
        <authorList>
            <person name="Kono N."/>
            <person name="Nakamura H."/>
            <person name="Ohtoshi R."/>
            <person name="Tomita M."/>
            <person name="Numata K."/>
            <person name="Arakawa K."/>
        </authorList>
    </citation>
    <scope>NUCLEOTIDE SEQUENCE [LARGE SCALE GENOMIC DNA]</scope>
</reference>
<protein>
    <submittedName>
        <fullName evidence="2">Uncharacterized protein</fullName>
    </submittedName>
</protein>
<evidence type="ECO:0000256" key="1">
    <source>
        <dbReference type="SAM" id="MobiDB-lite"/>
    </source>
</evidence>
<dbReference type="AlphaFoldDB" id="A0A4C1U0M9"/>
<name>A0A4C1U0M9_EUMVA</name>
<evidence type="ECO:0000313" key="2">
    <source>
        <dbReference type="EMBL" id="GBP19614.1"/>
    </source>
</evidence>
<organism evidence="2 3">
    <name type="scientific">Eumeta variegata</name>
    <name type="common">Bagworm moth</name>
    <name type="synonym">Eumeta japonica</name>
    <dbReference type="NCBI Taxonomy" id="151549"/>
    <lineage>
        <taxon>Eukaryota</taxon>
        <taxon>Metazoa</taxon>
        <taxon>Ecdysozoa</taxon>
        <taxon>Arthropoda</taxon>
        <taxon>Hexapoda</taxon>
        <taxon>Insecta</taxon>
        <taxon>Pterygota</taxon>
        <taxon>Neoptera</taxon>
        <taxon>Endopterygota</taxon>
        <taxon>Lepidoptera</taxon>
        <taxon>Glossata</taxon>
        <taxon>Ditrysia</taxon>
        <taxon>Tineoidea</taxon>
        <taxon>Psychidae</taxon>
        <taxon>Oiketicinae</taxon>
        <taxon>Eumeta</taxon>
    </lineage>
</organism>
<dbReference type="EMBL" id="BGZK01000110">
    <property type="protein sequence ID" value="GBP19614.1"/>
    <property type="molecule type" value="Genomic_DNA"/>
</dbReference>